<reference evidence="1" key="1">
    <citation type="submission" date="2020-08" db="EMBL/GenBank/DDBJ databases">
        <title>Multicomponent nature underlies the extraordinary mechanical properties of spider dragline silk.</title>
        <authorList>
            <person name="Kono N."/>
            <person name="Nakamura H."/>
            <person name="Mori M."/>
            <person name="Yoshida Y."/>
            <person name="Ohtoshi R."/>
            <person name="Malay A.D."/>
            <person name="Moran D.A.P."/>
            <person name="Tomita M."/>
            <person name="Numata K."/>
            <person name="Arakawa K."/>
        </authorList>
    </citation>
    <scope>NUCLEOTIDE SEQUENCE</scope>
</reference>
<name>A0A8X7C0L2_9ARAC</name>
<comment type="caution">
    <text evidence="1">The sequence shown here is derived from an EMBL/GenBank/DDBJ whole genome shotgun (WGS) entry which is preliminary data.</text>
</comment>
<dbReference type="Proteomes" id="UP000886998">
    <property type="component" value="Unassembled WGS sequence"/>
</dbReference>
<protein>
    <submittedName>
        <fullName evidence="1">Uncharacterized protein</fullName>
    </submittedName>
</protein>
<accession>A0A8X7C0L2</accession>
<dbReference type="AlphaFoldDB" id="A0A8X7C0L2"/>
<organism evidence="1 2">
    <name type="scientific">Trichonephila inaurata madagascariensis</name>
    <dbReference type="NCBI Taxonomy" id="2747483"/>
    <lineage>
        <taxon>Eukaryota</taxon>
        <taxon>Metazoa</taxon>
        <taxon>Ecdysozoa</taxon>
        <taxon>Arthropoda</taxon>
        <taxon>Chelicerata</taxon>
        <taxon>Arachnida</taxon>
        <taxon>Araneae</taxon>
        <taxon>Araneomorphae</taxon>
        <taxon>Entelegynae</taxon>
        <taxon>Araneoidea</taxon>
        <taxon>Nephilidae</taxon>
        <taxon>Trichonephila</taxon>
        <taxon>Trichonephila inaurata</taxon>
    </lineage>
</organism>
<keyword evidence="2" id="KW-1185">Reference proteome</keyword>
<dbReference type="EMBL" id="BMAV01007038">
    <property type="protein sequence ID" value="GFY49472.1"/>
    <property type="molecule type" value="Genomic_DNA"/>
</dbReference>
<sequence>MGLVWYLAPNKRSDRFLATLCLQEEGRPRRERSRLLMLSPLCLRNVLKDASGFCSVVLVVTYDISECILFQESKLVVSRFKLIHATVAVGYGLVILLCAARNESAF</sequence>
<proteinExistence type="predicted"/>
<gene>
    <name evidence="1" type="ORF">TNIN_465331</name>
</gene>
<evidence type="ECO:0000313" key="2">
    <source>
        <dbReference type="Proteomes" id="UP000886998"/>
    </source>
</evidence>
<evidence type="ECO:0000313" key="1">
    <source>
        <dbReference type="EMBL" id="GFY49472.1"/>
    </source>
</evidence>